<reference evidence="1 2" key="1">
    <citation type="submission" date="2020-10" db="EMBL/GenBank/DDBJ databases">
        <title>Haloactinobacterium sp. RN3S43, a bacterium isolated from saline soil.</title>
        <authorList>
            <person name="Sun J.-Q."/>
        </authorList>
    </citation>
    <scope>NUCLEOTIDE SEQUENCE [LARGE SCALE GENOMIC DNA]</scope>
    <source>
        <strain evidence="1 2">RN3S43</strain>
    </source>
</reference>
<keyword evidence="2" id="KW-1185">Reference proteome</keyword>
<dbReference type="EMBL" id="CP063169">
    <property type="protein sequence ID" value="QOR70349.1"/>
    <property type="molecule type" value="Genomic_DNA"/>
</dbReference>
<gene>
    <name evidence="1" type="ORF">IM660_17400</name>
</gene>
<evidence type="ECO:0000313" key="2">
    <source>
        <dbReference type="Proteomes" id="UP000593758"/>
    </source>
</evidence>
<dbReference type="AlphaFoldDB" id="A0A7M1SS05"/>
<protein>
    <submittedName>
        <fullName evidence="1">Uncharacterized protein</fullName>
    </submittedName>
</protein>
<dbReference type="RefSeq" id="WP_193497033.1">
    <property type="nucleotide sequence ID" value="NZ_CP063169.1"/>
</dbReference>
<evidence type="ECO:0000313" key="1">
    <source>
        <dbReference type="EMBL" id="QOR70349.1"/>
    </source>
</evidence>
<organism evidence="1 2">
    <name type="scientific">Ruania alkalisoli</name>
    <dbReference type="NCBI Taxonomy" id="2779775"/>
    <lineage>
        <taxon>Bacteria</taxon>
        <taxon>Bacillati</taxon>
        <taxon>Actinomycetota</taxon>
        <taxon>Actinomycetes</taxon>
        <taxon>Micrococcales</taxon>
        <taxon>Ruaniaceae</taxon>
        <taxon>Ruania</taxon>
    </lineage>
</organism>
<accession>A0A7M1SS05</accession>
<name>A0A7M1SS05_9MICO</name>
<dbReference type="Proteomes" id="UP000593758">
    <property type="component" value="Chromosome"/>
</dbReference>
<sequence>MTNASGAPEEGASSGISRSYVQLDAVEPAFLRDVAISLVLTGHDVDLDVDVATVEVASEDARMGDLFGVVRSQARSVSCYAVYPVPIPVAHRQSAVELAVRASDAEFDATIEVDLAAGSIAVRTSVTVGEVEIPTGALGGLLGLAFATAEQQLVRYWPAIEAVLSGSASASDAMAMVRENDRLELEAERAELDRILEARRSDS</sequence>
<dbReference type="KEGG" id="halt:IM660_17400"/>
<proteinExistence type="predicted"/>